<dbReference type="EMBL" id="UOFN01000127">
    <property type="protein sequence ID" value="VAW80428.1"/>
    <property type="molecule type" value="Genomic_DNA"/>
</dbReference>
<protein>
    <submittedName>
        <fullName evidence="2">Uncharacterized protein</fullName>
    </submittedName>
</protein>
<feature type="transmembrane region" description="Helical" evidence="1">
    <location>
        <begin position="6"/>
        <end position="29"/>
    </location>
</feature>
<reference evidence="2" key="1">
    <citation type="submission" date="2018-06" db="EMBL/GenBank/DDBJ databases">
        <authorList>
            <person name="Zhirakovskaya E."/>
        </authorList>
    </citation>
    <scope>NUCLEOTIDE SEQUENCE</scope>
</reference>
<keyword evidence="1" id="KW-0472">Membrane</keyword>
<dbReference type="AlphaFoldDB" id="A0A3B0YHN9"/>
<proteinExistence type="predicted"/>
<gene>
    <name evidence="2" type="ORF">MNBD_GAMMA15-1673</name>
</gene>
<accession>A0A3B0YHN9</accession>
<name>A0A3B0YHN9_9ZZZZ</name>
<keyword evidence="1" id="KW-0812">Transmembrane</keyword>
<evidence type="ECO:0000313" key="2">
    <source>
        <dbReference type="EMBL" id="VAW80428.1"/>
    </source>
</evidence>
<organism evidence="2">
    <name type="scientific">hydrothermal vent metagenome</name>
    <dbReference type="NCBI Taxonomy" id="652676"/>
    <lineage>
        <taxon>unclassified sequences</taxon>
        <taxon>metagenomes</taxon>
        <taxon>ecological metagenomes</taxon>
    </lineage>
</organism>
<keyword evidence="1" id="KW-1133">Transmembrane helix</keyword>
<evidence type="ECO:0000256" key="1">
    <source>
        <dbReference type="SAM" id="Phobius"/>
    </source>
</evidence>
<sequence>MVALTYVSGFNVLGVPRIYLILLYIYVVLRVKNSVVAAT</sequence>